<keyword evidence="3 6" id="KW-0812">Transmembrane</keyword>
<dbReference type="Pfam" id="PF00892">
    <property type="entry name" value="EamA"/>
    <property type="match status" value="2"/>
</dbReference>
<feature type="transmembrane region" description="Helical" evidence="6">
    <location>
        <begin position="115"/>
        <end position="136"/>
    </location>
</feature>
<evidence type="ECO:0000256" key="2">
    <source>
        <dbReference type="ARBA" id="ARBA00022475"/>
    </source>
</evidence>
<keyword evidence="2" id="KW-1003">Cell membrane</keyword>
<keyword evidence="4 6" id="KW-1133">Transmembrane helix</keyword>
<name>A0A382XBT2_9ZZZZ</name>
<dbReference type="InterPro" id="IPR037185">
    <property type="entry name" value="EmrE-like"/>
</dbReference>
<dbReference type="PANTHER" id="PTHR42920">
    <property type="entry name" value="OS03G0707200 PROTEIN-RELATED"/>
    <property type="match status" value="1"/>
</dbReference>
<evidence type="ECO:0000256" key="1">
    <source>
        <dbReference type="ARBA" id="ARBA00004651"/>
    </source>
</evidence>
<dbReference type="SUPFAM" id="SSF103481">
    <property type="entry name" value="Multidrug resistance efflux transporter EmrE"/>
    <property type="match status" value="2"/>
</dbReference>
<evidence type="ECO:0000313" key="8">
    <source>
        <dbReference type="EMBL" id="SVD68646.1"/>
    </source>
</evidence>
<dbReference type="PANTHER" id="PTHR42920:SF5">
    <property type="entry name" value="EAMA DOMAIN-CONTAINING PROTEIN"/>
    <property type="match status" value="1"/>
</dbReference>
<dbReference type="GO" id="GO:0005886">
    <property type="term" value="C:plasma membrane"/>
    <property type="evidence" value="ECO:0007669"/>
    <property type="project" value="UniProtKB-SubCell"/>
</dbReference>
<feature type="transmembrane region" description="Helical" evidence="6">
    <location>
        <begin position="61"/>
        <end position="78"/>
    </location>
</feature>
<organism evidence="8">
    <name type="scientific">marine metagenome</name>
    <dbReference type="NCBI Taxonomy" id="408172"/>
    <lineage>
        <taxon>unclassified sequences</taxon>
        <taxon>metagenomes</taxon>
        <taxon>ecological metagenomes</taxon>
    </lineage>
</organism>
<dbReference type="EMBL" id="UINC01166600">
    <property type="protein sequence ID" value="SVD68646.1"/>
    <property type="molecule type" value="Genomic_DNA"/>
</dbReference>
<reference evidence="8" key="1">
    <citation type="submission" date="2018-05" db="EMBL/GenBank/DDBJ databases">
        <authorList>
            <person name="Lanie J.A."/>
            <person name="Ng W.-L."/>
            <person name="Kazmierczak K.M."/>
            <person name="Andrzejewski T.M."/>
            <person name="Davidsen T.M."/>
            <person name="Wayne K.J."/>
            <person name="Tettelin H."/>
            <person name="Glass J.I."/>
            <person name="Rusch D."/>
            <person name="Podicherti R."/>
            <person name="Tsui H.-C.T."/>
            <person name="Winkler M.E."/>
        </authorList>
    </citation>
    <scope>NUCLEOTIDE SEQUENCE</scope>
</reference>
<dbReference type="InterPro" id="IPR000620">
    <property type="entry name" value="EamA_dom"/>
</dbReference>
<feature type="non-terminal residue" evidence="8">
    <location>
        <position position="1"/>
    </location>
</feature>
<feature type="transmembrane region" description="Helical" evidence="6">
    <location>
        <begin position="7"/>
        <end position="24"/>
    </location>
</feature>
<keyword evidence="5 6" id="KW-0472">Membrane</keyword>
<feature type="domain" description="EamA" evidence="7">
    <location>
        <begin position="5"/>
        <end position="78"/>
    </location>
</feature>
<accession>A0A382XBT2</accession>
<feature type="transmembrane region" description="Helical" evidence="6">
    <location>
        <begin position="84"/>
        <end position="103"/>
    </location>
</feature>
<evidence type="ECO:0000256" key="5">
    <source>
        <dbReference type="ARBA" id="ARBA00023136"/>
    </source>
</evidence>
<evidence type="ECO:0000256" key="3">
    <source>
        <dbReference type="ARBA" id="ARBA00022692"/>
    </source>
</evidence>
<feature type="transmembrane region" description="Helical" evidence="6">
    <location>
        <begin position="36"/>
        <end position="54"/>
    </location>
</feature>
<dbReference type="InterPro" id="IPR051258">
    <property type="entry name" value="Diverse_Substrate_Transporter"/>
</dbReference>
<gene>
    <name evidence="8" type="ORF">METZ01_LOCUS421500</name>
</gene>
<feature type="transmembrane region" description="Helical" evidence="6">
    <location>
        <begin position="148"/>
        <end position="168"/>
    </location>
</feature>
<feature type="domain" description="EamA" evidence="7">
    <location>
        <begin position="86"/>
        <end position="218"/>
    </location>
</feature>
<evidence type="ECO:0000259" key="7">
    <source>
        <dbReference type="Pfam" id="PF00892"/>
    </source>
</evidence>
<protein>
    <recommendedName>
        <fullName evidence="7">EamA domain-containing protein</fullName>
    </recommendedName>
</protein>
<sequence length="225" mass="24594">SLTKQEMWGGIVCGFFLFLGYAFQNFGLMNTTATKSAFITSISVLIVPILLVILNIQKVQLRIWIAVLMAIAGLYLLILPGGGINLGDIITFGCALSFALHIIAQDNFIKKEIRLLPFFNVQMAFVTVVSLFHALMFEPDPIIWSERLFCAIIITGFLATFMAFLIMIWAQKILNPSETAIIFATEPVAAALFAMVFAGEVLGLLGWIGGGLVCLAVMYGESGEK</sequence>
<proteinExistence type="predicted"/>
<dbReference type="AlphaFoldDB" id="A0A382XBT2"/>
<comment type="subcellular location">
    <subcellularLocation>
        <location evidence="1">Cell membrane</location>
        <topology evidence="1">Multi-pass membrane protein</topology>
    </subcellularLocation>
</comment>
<evidence type="ECO:0000256" key="6">
    <source>
        <dbReference type="SAM" id="Phobius"/>
    </source>
</evidence>
<evidence type="ECO:0000256" key="4">
    <source>
        <dbReference type="ARBA" id="ARBA00022989"/>
    </source>
</evidence>